<dbReference type="KEGG" id="smaz:LH19_26050"/>
<evidence type="ECO:0000256" key="1">
    <source>
        <dbReference type="ARBA" id="ARBA00023125"/>
    </source>
</evidence>
<keyword evidence="4" id="KW-0614">Plasmid</keyword>
<dbReference type="Proteomes" id="UP000076088">
    <property type="component" value="Plasmid unnamed1"/>
</dbReference>
<protein>
    <recommendedName>
        <fullName evidence="3">HTH tetR-type domain-containing protein</fullName>
    </recommendedName>
</protein>
<dbReference type="InterPro" id="IPR036271">
    <property type="entry name" value="Tet_transcr_reg_TetR-rel_C_sf"/>
</dbReference>
<sequence length="193" mass="21506">MQLDQKDAVERKPSTADATRARILTSAQHAFSSRGYKDVGLRAIAAIAECDTTLIQRYFGPKERLFERALAETLDVSPLLDGSRETFGARAAAFFSRESGREVQPVQMLIFATSDPTSRAIALRLMEQQVVKPIADWLGCTDARKLAVRISMICSGYFLYSRILDLKADSDTDSDTTVQWLAEQLQQVVDRTP</sequence>
<evidence type="ECO:0000256" key="2">
    <source>
        <dbReference type="PROSITE-ProRule" id="PRU00335"/>
    </source>
</evidence>
<proteinExistence type="predicted"/>
<feature type="domain" description="HTH tetR-type" evidence="3">
    <location>
        <begin position="17"/>
        <end position="77"/>
    </location>
</feature>
<evidence type="ECO:0000313" key="5">
    <source>
        <dbReference type="Proteomes" id="UP000076088"/>
    </source>
</evidence>
<dbReference type="InterPro" id="IPR001647">
    <property type="entry name" value="HTH_TetR"/>
</dbReference>
<geneLocation type="plasmid" evidence="4 5">
    <name>unnamed1</name>
</geneLocation>
<dbReference type="Gene3D" id="1.10.357.10">
    <property type="entry name" value="Tetracycline Repressor, domain 2"/>
    <property type="match status" value="1"/>
</dbReference>
<organism evidence="4 5">
    <name type="scientific">Sphingopyxis macrogoltabida</name>
    <name type="common">Sphingomonas macrogoltabidus</name>
    <dbReference type="NCBI Taxonomy" id="33050"/>
    <lineage>
        <taxon>Bacteria</taxon>
        <taxon>Pseudomonadati</taxon>
        <taxon>Pseudomonadota</taxon>
        <taxon>Alphaproteobacteria</taxon>
        <taxon>Sphingomonadales</taxon>
        <taxon>Sphingomonadaceae</taxon>
        <taxon>Sphingopyxis</taxon>
    </lineage>
</organism>
<dbReference type="GO" id="GO:0003677">
    <property type="term" value="F:DNA binding"/>
    <property type="evidence" value="ECO:0007669"/>
    <property type="project" value="UniProtKB-UniRule"/>
</dbReference>
<dbReference type="SUPFAM" id="SSF48498">
    <property type="entry name" value="Tetracyclin repressor-like, C-terminal domain"/>
    <property type="match status" value="1"/>
</dbReference>
<feature type="DNA-binding region" description="H-T-H motif" evidence="2">
    <location>
        <begin position="40"/>
        <end position="59"/>
    </location>
</feature>
<dbReference type="PROSITE" id="PS50977">
    <property type="entry name" value="HTH_TETR_2"/>
    <property type="match status" value="1"/>
</dbReference>
<evidence type="ECO:0000313" key="4">
    <source>
        <dbReference type="EMBL" id="AMU92504.1"/>
    </source>
</evidence>
<gene>
    <name evidence="4" type="ORF">ATM17_30050</name>
</gene>
<dbReference type="AlphaFoldDB" id="A0AAC9AYV0"/>
<name>A0AAC9AYV0_SPHMC</name>
<dbReference type="RefSeq" id="WP_054734368.1">
    <property type="nucleotide sequence ID" value="NZ_CP009430.1"/>
</dbReference>
<evidence type="ECO:0000259" key="3">
    <source>
        <dbReference type="PROSITE" id="PS50977"/>
    </source>
</evidence>
<accession>A0AAC9AYV0</accession>
<dbReference type="Pfam" id="PF00440">
    <property type="entry name" value="TetR_N"/>
    <property type="match status" value="1"/>
</dbReference>
<dbReference type="InterPro" id="IPR009057">
    <property type="entry name" value="Homeodomain-like_sf"/>
</dbReference>
<dbReference type="SUPFAM" id="SSF46689">
    <property type="entry name" value="Homeodomain-like"/>
    <property type="match status" value="1"/>
</dbReference>
<reference evidence="4 5" key="2">
    <citation type="journal article" date="2016" name="Genome Announc.">
        <title>Complete Genome Sequence of Sphingopyxis macrogoltabida Strain 203N (NBRC 111659), a Polyethylene Glycol Degrader.</title>
        <authorList>
            <person name="Ohtsubo Y."/>
            <person name="Nonoyama S."/>
            <person name="Nagata Y."/>
            <person name="Numata M."/>
            <person name="Tsuchikane K."/>
            <person name="Hosoyama A."/>
            <person name="Yamazoe A."/>
            <person name="Tsuda M."/>
            <person name="Fujita N."/>
            <person name="Kawai F."/>
        </authorList>
    </citation>
    <scope>NUCLEOTIDE SEQUENCE [LARGE SCALE GENOMIC DNA]</scope>
    <source>
        <strain evidence="4 5">203N</strain>
    </source>
</reference>
<reference evidence="5" key="1">
    <citation type="submission" date="2015-11" db="EMBL/GenBank/DDBJ databases">
        <title>Complete genome sequence of a polyethylene-glycol degrader Sphingopyxis macrogoltabida 203N (NBRC 111659).</title>
        <authorList>
            <person name="Yoshiyuki O."/>
            <person name="Shouta N."/>
            <person name="Nagata Y."/>
            <person name="Numata M."/>
            <person name="Tsuchikane K."/>
            <person name="Hosoyama A."/>
            <person name="Yamazoe A."/>
            <person name="Tsuda M."/>
            <person name="Fujita N."/>
            <person name="Kawai F."/>
        </authorList>
    </citation>
    <scope>NUCLEOTIDE SEQUENCE [LARGE SCALE GENOMIC DNA]</scope>
    <source>
        <strain evidence="5">203N</strain>
        <plasmid evidence="5">unnamed1</plasmid>
    </source>
</reference>
<dbReference type="Pfam" id="PF17920">
    <property type="entry name" value="TetR_C_16"/>
    <property type="match status" value="1"/>
</dbReference>
<keyword evidence="5" id="KW-1185">Reference proteome</keyword>
<dbReference type="EMBL" id="CP013345">
    <property type="protein sequence ID" value="AMU92504.1"/>
    <property type="molecule type" value="Genomic_DNA"/>
</dbReference>
<dbReference type="InterPro" id="IPR041678">
    <property type="entry name" value="TetR_C_16"/>
</dbReference>
<keyword evidence="1 2" id="KW-0238">DNA-binding</keyword>